<keyword evidence="3" id="KW-1185">Reference proteome</keyword>
<keyword evidence="1" id="KW-0175">Coiled coil</keyword>
<evidence type="ECO:0000313" key="3">
    <source>
        <dbReference type="Proteomes" id="UP000323521"/>
    </source>
</evidence>
<feature type="coiled-coil region" evidence="1">
    <location>
        <begin position="129"/>
        <end position="250"/>
    </location>
</feature>
<dbReference type="EMBL" id="CP017634">
    <property type="protein sequence ID" value="ATW24142.1"/>
    <property type="molecule type" value="Genomic_DNA"/>
</dbReference>
<reference evidence="2 3" key="1">
    <citation type="submission" date="2016-10" db="EMBL/GenBank/DDBJ databases">
        <title>Complete Genome Sequence of Peptococcaceae strain DCMF.</title>
        <authorList>
            <person name="Edwards R.J."/>
            <person name="Holland S.I."/>
            <person name="Deshpande N.P."/>
            <person name="Wong Y.K."/>
            <person name="Ertan H."/>
            <person name="Manefield M."/>
            <person name="Russell T.L."/>
            <person name="Lee M.J."/>
        </authorList>
    </citation>
    <scope>NUCLEOTIDE SEQUENCE [LARGE SCALE GENOMIC DNA]</scope>
    <source>
        <strain evidence="2 3">DCMF</strain>
    </source>
</reference>
<dbReference type="AlphaFoldDB" id="A0A3G1KNV0"/>
<dbReference type="Pfam" id="PF11300">
    <property type="entry name" value="DUF3102"/>
    <property type="match status" value="1"/>
</dbReference>
<evidence type="ECO:0000256" key="1">
    <source>
        <dbReference type="SAM" id="Coils"/>
    </source>
</evidence>
<accession>A0A3G1KNV0</accession>
<protein>
    <recommendedName>
        <fullName evidence="4">DUF3102 domain-containing protein</fullName>
    </recommendedName>
</protein>
<evidence type="ECO:0000313" key="2">
    <source>
        <dbReference type="EMBL" id="ATW24142.1"/>
    </source>
</evidence>
<evidence type="ECO:0008006" key="4">
    <source>
        <dbReference type="Google" id="ProtNLM"/>
    </source>
</evidence>
<dbReference type="OrthoDB" id="1690026at2"/>
<sequence>MEAPAIYRTPELIAAEINNIKRQTRTMLLYNSIEIGRRLYEAKNYIPHGEWGKWLQESVEYSQSTANNLMRIFEEYGADQLSLFDNNAKSQALGILSYTQAVALLGIPQEEREQFIEDHDVDNMSSRELQAAIKERDKALKEKQKLEKTVANIGDTVTQISKERDKLRDEASQLRSDMRVTNDVLKEKQDTVKTLGDVLKAEREQSKAEMEKLSKLLDEARKNGSSDEKVKQLEEELKVAQRQIDVLNDELKKPVELEPAVVEKIPEEVEKELEELRKKAAQQNPAAIKFKVIFDGLVKNFQELLATLAEIGKADPEAHEKYKNAVAVLIGKMGERL</sequence>
<gene>
    <name evidence="2" type="ORF">DCMF_04515</name>
</gene>
<name>A0A3G1KNV0_FORW1</name>
<dbReference type="KEGG" id="fwa:DCMF_04515"/>
<dbReference type="InterPro" id="IPR021451">
    <property type="entry name" value="DUF3102"/>
</dbReference>
<dbReference type="RefSeq" id="WP_148133321.1">
    <property type="nucleotide sequence ID" value="NZ_CP017634.1"/>
</dbReference>
<proteinExistence type="predicted"/>
<organism evidence="2 3">
    <name type="scientific">Formimonas warabiya</name>
    <dbReference type="NCBI Taxonomy" id="1761012"/>
    <lineage>
        <taxon>Bacteria</taxon>
        <taxon>Bacillati</taxon>
        <taxon>Bacillota</taxon>
        <taxon>Clostridia</taxon>
        <taxon>Eubacteriales</taxon>
        <taxon>Peptococcaceae</taxon>
        <taxon>Candidatus Formimonas</taxon>
    </lineage>
</organism>
<dbReference type="Proteomes" id="UP000323521">
    <property type="component" value="Chromosome"/>
</dbReference>